<dbReference type="PROSITE" id="PS50968">
    <property type="entry name" value="BIOTINYL_LIPOYL"/>
    <property type="match status" value="1"/>
</dbReference>
<accession>A0A5C3PES9</accession>
<dbReference type="InterPro" id="IPR011761">
    <property type="entry name" value="ATP-grasp"/>
</dbReference>
<dbReference type="InParanoid" id="A0A5C3PES9"/>
<dbReference type="InterPro" id="IPR005481">
    <property type="entry name" value="BC-like_N"/>
</dbReference>
<dbReference type="InterPro" id="IPR011053">
    <property type="entry name" value="Single_hybrid_motif"/>
</dbReference>
<reference evidence="10 11" key="1">
    <citation type="journal article" date="2019" name="Nat. Ecol. Evol.">
        <title>Megaphylogeny resolves global patterns of mushroom evolution.</title>
        <authorList>
            <person name="Varga T."/>
            <person name="Krizsan K."/>
            <person name="Foldi C."/>
            <person name="Dima B."/>
            <person name="Sanchez-Garcia M."/>
            <person name="Sanchez-Ramirez S."/>
            <person name="Szollosi G.J."/>
            <person name="Szarkandi J.G."/>
            <person name="Papp V."/>
            <person name="Albert L."/>
            <person name="Andreopoulos W."/>
            <person name="Angelini C."/>
            <person name="Antonin V."/>
            <person name="Barry K.W."/>
            <person name="Bougher N.L."/>
            <person name="Buchanan P."/>
            <person name="Buyck B."/>
            <person name="Bense V."/>
            <person name="Catcheside P."/>
            <person name="Chovatia M."/>
            <person name="Cooper J."/>
            <person name="Damon W."/>
            <person name="Desjardin D."/>
            <person name="Finy P."/>
            <person name="Geml J."/>
            <person name="Haridas S."/>
            <person name="Hughes K."/>
            <person name="Justo A."/>
            <person name="Karasinski D."/>
            <person name="Kautmanova I."/>
            <person name="Kiss B."/>
            <person name="Kocsube S."/>
            <person name="Kotiranta H."/>
            <person name="LaButti K.M."/>
            <person name="Lechner B.E."/>
            <person name="Liimatainen K."/>
            <person name="Lipzen A."/>
            <person name="Lukacs Z."/>
            <person name="Mihaltcheva S."/>
            <person name="Morgado L.N."/>
            <person name="Niskanen T."/>
            <person name="Noordeloos M.E."/>
            <person name="Ohm R.A."/>
            <person name="Ortiz-Santana B."/>
            <person name="Ovrebo C."/>
            <person name="Racz N."/>
            <person name="Riley R."/>
            <person name="Savchenko A."/>
            <person name="Shiryaev A."/>
            <person name="Soop K."/>
            <person name="Spirin V."/>
            <person name="Szebenyi C."/>
            <person name="Tomsovsky M."/>
            <person name="Tulloss R.E."/>
            <person name="Uehling J."/>
            <person name="Grigoriev I.V."/>
            <person name="Vagvolgyi C."/>
            <person name="Papp T."/>
            <person name="Martin F.M."/>
            <person name="Miettinen O."/>
            <person name="Hibbett D.S."/>
            <person name="Nagy L.G."/>
        </authorList>
    </citation>
    <scope>NUCLEOTIDE SEQUENCE [LARGE SCALE GENOMIC DNA]</scope>
    <source>
        <strain evidence="10 11">HHB13444</strain>
    </source>
</reference>
<evidence type="ECO:0000259" key="7">
    <source>
        <dbReference type="PROSITE" id="PS50968"/>
    </source>
</evidence>
<keyword evidence="3 6" id="KW-0547">Nucleotide-binding</keyword>
<evidence type="ECO:0008006" key="12">
    <source>
        <dbReference type="Google" id="ProtNLM"/>
    </source>
</evidence>
<name>A0A5C3PES9_9APHY</name>
<dbReference type="EMBL" id="ML211140">
    <property type="protein sequence ID" value="TFK87761.1"/>
    <property type="molecule type" value="Genomic_DNA"/>
</dbReference>
<keyword evidence="2" id="KW-0436">Ligase</keyword>
<keyword evidence="11" id="KW-1185">Reference proteome</keyword>
<dbReference type="Pfam" id="PF00364">
    <property type="entry name" value="Biotin_lipoyl"/>
    <property type="match status" value="1"/>
</dbReference>
<dbReference type="Pfam" id="PF02786">
    <property type="entry name" value="CPSase_L_D2"/>
    <property type="match status" value="1"/>
</dbReference>
<evidence type="ECO:0000256" key="2">
    <source>
        <dbReference type="ARBA" id="ARBA00022598"/>
    </source>
</evidence>
<dbReference type="SMART" id="SM00878">
    <property type="entry name" value="Biotin_carb_C"/>
    <property type="match status" value="1"/>
</dbReference>
<dbReference type="InterPro" id="IPR000089">
    <property type="entry name" value="Biotin_lipoyl"/>
</dbReference>
<evidence type="ECO:0000256" key="4">
    <source>
        <dbReference type="ARBA" id="ARBA00022840"/>
    </source>
</evidence>
<dbReference type="PANTHER" id="PTHR18866:SF33">
    <property type="entry name" value="METHYLCROTONOYL-COA CARBOXYLASE SUBUNIT ALPHA, MITOCHONDRIAL-RELATED"/>
    <property type="match status" value="1"/>
</dbReference>
<dbReference type="Gene3D" id="3.40.50.20">
    <property type="match status" value="1"/>
</dbReference>
<dbReference type="SUPFAM" id="SSF52440">
    <property type="entry name" value="PreATP-grasp domain"/>
    <property type="match status" value="1"/>
</dbReference>
<evidence type="ECO:0000259" key="8">
    <source>
        <dbReference type="PROSITE" id="PS50975"/>
    </source>
</evidence>
<evidence type="ECO:0000256" key="3">
    <source>
        <dbReference type="ARBA" id="ARBA00022741"/>
    </source>
</evidence>
<dbReference type="FunFam" id="3.30.1490.20:FF:000003">
    <property type="entry name" value="acetyl-CoA carboxylase isoform X1"/>
    <property type="match status" value="1"/>
</dbReference>
<evidence type="ECO:0000256" key="5">
    <source>
        <dbReference type="ARBA" id="ARBA00023267"/>
    </source>
</evidence>
<dbReference type="PROSITE" id="PS00867">
    <property type="entry name" value="CPSASE_2"/>
    <property type="match status" value="1"/>
</dbReference>
<evidence type="ECO:0000259" key="9">
    <source>
        <dbReference type="PROSITE" id="PS50979"/>
    </source>
</evidence>
<dbReference type="PANTHER" id="PTHR18866">
    <property type="entry name" value="CARBOXYLASE:PYRUVATE/ACETYL-COA/PROPIONYL-COA CARBOXYLASE"/>
    <property type="match status" value="1"/>
</dbReference>
<dbReference type="Gene3D" id="2.40.50.100">
    <property type="match status" value="1"/>
</dbReference>
<dbReference type="SUPFAM" id="SSF51230">
    <property type="entry name" value="Single hybrid motif"/>
    <property type="match status" value="1"/>
</dbReference>
<dbReference type="CDD" id="cd06850">
    <property type="entry name" value="biotinyl_domain"/>
    <property type="match status" value="1"/>
</dbReference>
<dbReference type="PROSITE" id="PS50979">
    <property type="entry name" value="BC"/>
    <property type="match status" value="1"/>
</dbReference>
<evidence type="ECO:0000256" key="6">
    <source>
        <dbReference type="PROSITE-ProRule" id="PRU00409"/>
    </source>
</evidence>
<protein>
    <recommendedName>
        <fullName evidence="12">3-methylcrotonyl-CoA carboxylase</fullName>
    </recommendedName>
</protein>
<dbReference type="SUPFAM" id="SSF56059">
    <property type="entry name" value="Glutathione synthetase ATP-binding domain-like"/>
    <property type="match status" value="1"/>
</dbReference>
<dbReference type="GO" id="GO:0005739">
    <property type="term" value="C:mitochondrion"/>
    <property type="evidence" value="ECO:0007669"/>
    <property type="project" value="TreeGrafter"/>
</dbReference>
<dbReference type="PROSITE" id="PS50975">
    <property type="entry name" value="ATP_GRASP"/>
    <property type="match status" value="1"/>
</dbReference>
<proteinExistence type="predicted"/>
<dbReference type="Pfam" id="PF02785">
    <property type="entry name" value="Biotin_carb_C"/>
    <property type="match status" value="1"/>
</dbReference>
<dbReference type="InterPro" id="IPR011054">
    <property type="entry name" value="Rudment_hybrid_motif"/>
</dbReference>
<evidence type="ECO:0000256" key="1">
    <source>
        <dbReference type="ARBA" id="ARBA00001953"/>
    </source>
</evidence>
<feature type="domain" description="Biotin carboxylation" evidence="9">
    <location>
        <begin position="81"/>
        <end position="611"/>
    </location>
</feature>
<dbReference type="InterPro" id="IPR011764">
    <property type="entry name" value="Biotin_carboxylation_dom"/>
</dbReference>
<dbReference type="Gene3D" id="3.30.700.40">
    <property type="match status" value="1"/>
</dbReference>
<gene>
    <name evidence="10" type="ORF">K466DRAFT_615767</name>
</gene>
<dbReference type="Gene3D" id="3.30.470.20">
    <property type="entry name" value="ATP-grasp fold, B domain"/>
    <property type="match status" value="1"/>
</dbReference>
<dbReference type="GO" id="GO:0005524">
    <property type="term" value="F:ATP binding"/>
    <property type="evidence" value="ECO:0007669"/>
    <property type="project" value="UniProtKB-UniRule"/>
</dbReference>
<feature type="domain" description="Lipoyl-binding" evidence="7">
    <location>
        <begin position="771"/>
        <end position="847"/>
    </location>
</feature>
<comment type="cofactor">
    <cofactor evidence="1">
        <name>biotin</name>
        <dbReference type="ChEBI" id="CHEBI:57586"/>
    </cofactor>
</comment>
<keyword evidence="5" id="KW-0092">Biotin</keyword>
<sequence>MFQARPRSIAGRSLPRISKVARSTRPALIPELPNRAVSTQHSARRGVSSSVASTAALQSRGFASATDASFAGLSNPPHKPLFDKILIANRGEIACRVIRTAKKLGVKTVAVYSEVDADALHVRLADEAYCIGPAPSAESYLRMDKIIEVCHRSGAQRLQRERIGYLAQEGIIFTGHRARVPIRRPAAQYLVASKCGKSGWHHKDMEMRAVHPGYGFLSENATFAERLAQEGITFIGPPASAIVSMGSKSESKNIMSAAGVPVVPGYHGKNQDPDLLQQEASRIGYPVLIKAVHGGGGKGMRIVHAESEFKEALESAQREAVKSFSNGDVLVEKYIERPRHVEVQVFADQLGGCVSLWERDCSVQRRNQKIIEEAPAPGLSPELRADLSAKAVAAAKAVDYVGAGTVEFIFDNDTEKFYFMEMNTRLQVEHPVTEMITGLDLVQWQLEVAAGNPLPLDQTAIPLVGHAFEARIYAENPRNNFLPDGGQLLYLSTPEPTHTFAPSLDAHRLEASSESEFTPVVNTSAALAPSLRLEQGFEQGAQIGVFYDPMIAKLVVHGRDRTEALRKLRTALEEYKVVGVSTNVEFLRTLAGHEAFIAGEVETGFIPKHFNELFPPIPEPSHEALAQAALFVVLRDHPAPTSPSPWSTLTSRRFNGDVYERIITLQSEDTEAAPATVHVRSLANGRFDITTRTGSSEHTFKSVAAQLPSPTSLTATLEGALVRTTIVSQRPPAGVPASSSHNTMERLHVFHGARKTTLVLPSPAWLLSLGGDVLGAAKGALRAPMPSVVVEVRVSVGDRVEVGQPVVVLESMKTETVLRAPVAGVVKAVACSKGEMVEEGRELVDVEEDAA</sequence>
<dbReference type="SUPFAM" id="SSF51246">
    <property type="entry name" value="Rudiment single hybrid motif"/>
    <property type="match status" value="1"/>
</dbReference>
<dbReference type="InterPro" id="IPR050856">
    <property type="entry name" value="Biotin_carboxylase_complex"/>
</dbReference>
<dbReference type="Proteomes" id="UP000308197">
    <property type="component" value="Unassembled WGS sequence"/>
</dbReference>
<dbReference type="GO" id="GO:0004485">
    <property type="term" value="F:methylcrotonoyl-CoA carboxylase activity"/>
    <property type="evidence" value="ECO:0007669"/>
    <property type="project" value="TreeGrafter"/>
</dbReference>
<organism evidence="10 11">
    <name type="scientific">Polyporus arcularius HHB13444</name>
    <dbReference type="NCBI Taxonomy" id="1314778"/>
    <lineage>
        <taxon>Eukaryota</taxon>
        <taxon>Fungi</taxon>
        <taxon>Dikarya</taxon>
        <taxon>Basidiomycota</taxon>
        <taxon>Agaricomycotina</taxon>
        <taxon>Agaricomycetes</taxon>
        <taxon>Polyporales</taxon>
        <taxon>Polyporaceae</taxon>
        <taxon>Polyporus</taxon>
    </lineage>
</organism>
<dbReference type="Gene3D" id="3.30.1490.20">
    <property type="entry name" value="ATP-grasp fold, A domain"/>
    <property type="match status" value="1"/>
</dbReference>
<feature type="domain" description="ATP-grasp" evidence="8">
    <location>
        <begin position="252"/>
        <end position="450"/>
    </location>
</feature>
<dbReference type="InterPro" id="IPR005479">
    <property type="entry name" value="CPAse_ATP-bd"/>
</dbReference>
<evidence type="ECO:0000313" key="10">
    <source>
        <dbReference type="EMBL" id="TFK87761.1"/>
    </source>
</evidence>
<dbReference type="InterPro" id="IPR005482">
    <property type="entry name" value="Biotin_COase_C"/>
</dbReference>
<dbReference type="InterPro" id="IPR013815">
    <property type="entry name" value="ATP_grasp_subdomain_1"/>
</dbReference>
<dbReference type="STRING" id="1314778.A0A5C3PES9"/>
<dbReference type="InterPro" id="IPR016185">
    <property type="entry name" value="PreATP-grasp_dom_sf"/>
</dbReference>
<evidence type="ECO:0000313" key="11">
    <source>
        <dbReference type="Proteomes" id="UP000308197"/>
    </source>
</evidence>
<dbReference type="AlphaFoldDB" id="A0A5C3PES9"/>
<keyword evidence="4 6" id="KW-0067">ATP-binding</keyword>
<dbReference type="Pfam" id="PF00289">
    <property type="entry name" value="Biotin_carb_N"/>
    <property type="match status" value="2"/>
</dbReference>
<dbReference type="GO" id="GO:0046872">
    <property type="term" value="F:metal ion binding"/>
    <property type="evidence" value="ECO:0007669"/>
    <property type="project" value="InterPro"/>
</dbReference>